<feature type="transmembrane region" description="Helical" evidence="7">
    <location>
        <begin position="84"/>
        <end position="104"/>
    </location>
</feature>
<feature type="region of interest" description="Disordered" evidence="6">
    <location>
        <begin position="1"/>
        <end position="46"/>
    </location>
</feature>
<feature type="transmembrane region" description="Helical" evidence="7">
    <location>
        <begin position="111"/>
        <end position="132"/>
    </location>
</feature>
<feature type="transmembrane region" description="Helical" evidence="7">
    <location>
        <begin position="49"/>
        <end position="72"/>
    </location>
</feature>
<feature type="compositionally biased region" description="Low complexity" evidence="6">
    <location>
        <begin position="283"/>
        <end position="292"/>
    </location>
</feature>
<organism evidence="8 9">
    <name type="scientific">Streptomyces spongiicola</name>
    <dbReference type="NCBI Taxonomy" id="1690221"/>
    <lineage>
        <taxon>Bacteria</taxon>
        <taxon>Bacillati</taxon>
        <taxon>Actinomycetota</taxon>
        <taxon>Actinomycetes</taxon>
        <taxon>Kitasatosporales</taxon>
        <taxon>Streptomycetaceae</taxon>
        <taxon>Streptomyces</taxon>
    </lineage>
</organism>
<gene>
    <name evidence="8" type="ORF">SSP531S_42110</name>
</gene>
<protein>
    <submittedName>
        <fullName evidence="8">MFS transporter</fullName>
    </submittedName>
</protein>
<feature type="compositionally biased region" description="Low complexity" evidence="6">
    <location>
        <begin position="231"/>
        <end position="244"/>
    </location>
</feature>
<name>A0A388T1E3_9ACTN</name>
<accession>A0A388T1E3</accession>
<feature type="compositionally biased region" description="Gly residues" evidence="6">
    <location>
        <begin position="9"/>
        <end position="20"/>
    </location>
</feature>
<dbReference type="PANTHER" id="PTHR23513">
    <property type="entry name" value="INTEGRAL MEMBRANE EFFLUX PROTEIN-RELATED"/>
    <property type="match status" value="1"/>
</dbReference>
<evidence type="ECO:0000256" key="1">
    <source>
        <dbReference type="ARBA" id="ARBA00004651"/>
    </source>
</evidence>
<evidence type="ECO:0000313" key="9">
    <source>
        <dbReference type="Proteomes" id="UP000265354"/>
    </source>
</evidence>
<feature type="transmembrane region" description="Helical" evidence="7">
    <location>
        <begin position="358"/>
        <end position="378"/>
    </location>
</feature>
<proteinExistence type="predicted"/>
<dbReference type="GO" id="GO:0005886">
    <property type="term" value="C:plasma membrane"/>
    <property type="evidence" value="ECO:0007669"/>
    <property type="project" value="UniProtKB-SubCell"/>
</dbReference>
<keyword evidence="2" id="KW-1003">Cell membrane</keyword>
<dbReference type="Pfam" id="PF07690">
    <property type="entry name" value="MFS_1"/>
    <property type="match status" value="1"/>
</dbReference>
<dbReference type="PANTHER" id="PTHR23513:SF6">
    <property type="entry name" value="MAJOR FACILITATOR SUPERFAMILY ASSOCIATED DOMAIN-CONTAINING PROTEIN"/>
    <property type="match status" value="1"/>
</dbReference>
<feature type="transmembrane region" description="Helical" evidence="7">
    <location>
        <begin position="329"/>
        <end position="352"/>
    </location>
</feature>
<dbReference type="RefSeq" id="WP_116428339.1">
    <property type="nucleotide sequence ID" value="NZ_BGZL01000012.1"/>
</dbReference>
<dbReference type="EMBL" id="BGZL01000012">
    <property type="protein sequence ID" value="GBQ02747.1"/>
    <property type="molecule type" value="Genomic_DNA"/>
</dbReference>
<sequence>MARASSSGGADGLGLRGAPGGHPRPAPDGTPDGPDRGARRRGTPRDIGLLWGANTADALGTQMSGVAFPLLLLGLGHPPATVGLLAGAGVLVTLVCGPVAAVAADRGLRKPVMAGSAVVAAAAMGAVALSVAGGRPPLALLLGALLVERTATACFEAAARGTVALVAAPREVPRVVAGLEAGDRAALLAGPLLGGVLYQLARPLPFAADALSYVVTSLCVRSMRSDLRAGSAAAAPSPDDTPGAAPLPAPDPAGPPGESPRRPAPPHPPGTPAPAPATPGAPVPGGAADVPDAGPPERTPTPLGAPASHARDALAGLVLLRSAPRLRLILVWTTTVNAALAALYFAAIFALQDRGGPVAMGLVLAASGGAGLAGALAAPAVVRRVGGARTLVAVTWLTVLPAAGLTVARSPWGLGACFGAFCLLLAPATVVVQSTVVADTPHHLQARTGALMAMAVVGAGAGSPVVAGMLATYAGPAATPAVCALALAVLALFTGLRAGRLRSGGRP</sequence>
<comment type="caution">
    <text evidence="8">The sequence shown here is derived from an EMBL/GenBank/DDBJ whole genome shotgun (WGS) entry which is preliminary data.</text>
</comment>
<evidence type="ECO:0000256" key="4">
    <source>
        <dbReference type="ARBA" id="ARBA00022989"/>
    </source>
</evidence>
<comment type="subcellular location">
    <subcellularLocation>
        <location evidence="1">Cell membrane</location>
        <topology evidence="1">Multi-pass membrane protein</topology>
    </subcellularLocation>
</comment>
<keyword evidence="3 7" id="KW-0812">Transmembrane</keyword>
<evidence type="ECO:0000256" key="3">
    <source>
        <dbReference type="ARBA" id="ARBA00022692"/>
    </source>
</evidence>
<dbReference type="GO" id="GO:0022857">
    <property type="term" value="F:transmembrane transporter activity"/>
    <property type="evidence" value="ECO:0007669"/>
    <property type="project" value="InterPro"/>
</dbReference>
<feature type="region of interest" description="Disordered" evidence="6">
    <location>
        <begin position="231"/>
        <end position="307"/>
    </location>
</feature>
<feature type="transmembrane region" description="Helical" evidence="7">
    <location>
        <begin position="477"/>
        <end position="496"/>
    </location>
</feature>
<evidence type="ECO:0000256" key="7">
    <source>
        <dbReference type="SAM" id="Phobius"/>
    </source>
</evidence>
<dbReference type="Proteomes" id="UP000265354">
    <property type="component" value="Unassembled WGS sequence"/>
</dbReference>
<evidence type="ECO:0000313" key="8">
    <source>
        <dbReference type="EMBL" id="GBQ02747.1"/>
    </source>
</evidence>
<keyword evidence="5 7" id="KW-0472">Membrane</keyword>
<feature type="transmembrane region" description="Helical" evidence="7">
    <location>
        <begin position="390"/>
        <end position="407"/>
    </location>
</feature>
<evidence type="ECO:0000256" key="5">
    <source>
        <dbReference type="ARBA" id="ARBA00023136"/>
    </source>
</evidence>
<feature type="transmembrane region" description="Helical" evidence="7">
    <location>
        <begin position="450"/>
        <end position="471"/>
    </location>
</feature>
<dbReference type="Gene3D" id="1.20.1250.20">
    <property type="entry name" value="MFS general substrate transporter like domains"/>
    <property type="match status" value="1"/>
</dbReference>
<keyword evidence="4 7" id="KW-1133">Transmembrane helix</keyword>
<dbReference type="InterPro" id="IPR036259">
    <property type="entry name" value="MFS_trans_sf"/>
</dbReference>
<feature type="transmembrane region" description="Helical" evidence="7">
    <location>
        <begin position="413"/>
        <end position="438"/>
    </location>
</feature>
<dbReference type="AlphaFoldDB" id="A0A388T1E3"/>
<evidence type="ECO:0000256" key="2">
    <source>
        <dbReference type="ARBA" id="ARBA00022475"/>
    </source>
</evidence>
<dbReference type="InterPro" id="IPR011701">
    <property type="entry name" value="MFS"/>
</dbReference>
<dbReference type="SUPFAM" id="SSF103473">
    <property type="entry name" value="MFS general substrate transporter"/>
    <property type="match status" value="1"/>
</dbReference>
<reference evidence="8 9" key="1">
    <citation type="submission" date="2018-07" db="EMBL/GenBank/DDBJ databases">
        <title>Whole Genome Shotgun Sequence of Streptomyces spongiicola strain 531S.</title>
        <authorList>
            <person name="Dohra H."/>
            <person name="Kodani S."/>
        </authorList>
    </citation>
    <scope>NUCLEOTIDE SEQUENCE [LARGE SCALE GENOMIC DNA]</scope>
    <source>
        <strain evidence="8 9">531S</strain>
    </source>
</reference>
<feature type="compositionally biased region" description="Pro residues" evidence="6">
    <location>
        <begin position="245"/>
        <end position="282"/>
    </location>
</feature>
<evidence type="ECO:0000256" key="6">
    <source>
        <dbReference type="SAM" id="MobiDB-lite"/>
    </source>
</evidence>